<evidence type="ECO:0000313" key="1">
    <source>
        <dbReference type="EMBL" id="CRY96914.1"/>
    </source>
</evidence>
<name>A0A0H5Q671_9ZZZZ</name>
<organism evidence="1">
    <name type="scientific">uncultured prokaryote</name>
    <dbReference type="NCBI Taxonomy" id="198431"/>
    <lineage>
        <taxon>unclassified sequences</taxon>
        <taxon>environmental samples</taxon>
    </lineage>
</organism>
<sequence>MSMLTLNGLVQNVFTKPESKDRETGEVRPATENVQILAENFMESGEKRLEMVTLKVPRGDVYRKLVGHQVRIPVGAFVANGSILYYALKNEPMPQQAA</sequence>
<reference evidence="1" key="1">
    <citation type="submission" date="2015-06" db="EMBL/GenBank/DDBJ databases">
        <authorList>
            <person name="Joergensen T."/>
        </authorList>
    </citation>
    <scope>NUCLEOTIDE SEQUENCE</scope>
    <source>
        <plasmid evidence="1">pRGFK1327</plasmid>
    </source>
</reference>
<reference evidence="1" key="2">
    <citation type="submission" date="2015-07" db="EMBL/GenBank/DDBJ databases">
        <title>Plasmids, circular viruses and viroids from rat gut.</title>
        <authorList>
            <person name="Jorgensen T.J."/>
            <person name="Hansen M.A."/>
            <person name="Xu Z."/>
            <person name="Tabak M.A."/>
            <person name="Sorensen S.J."/>
            <person name="Hansen L.H."/>
        </authorList>
    </citation>
    <scope>NUCLEOTIDE SEQUENCE</scope>
    <source>
        <plasmid evidence="1">pRGFK1327</plasmid>
    </source>
</reference>
<dbReference type="AlphaFoldDB" id="A0A0H5Q671"/>
<accession>A0A0H5Q671</accession>
<geneLocation type="plasmid" evidence="1">
    <name>pRGFK1327</name>
</geneLocation>
<proteinExistence type="predicted"/>
<protein>
    <submittedName>
        <fullName evidence="1">Uncharacterized protein</fullName>
    </submittedName>
</protein>
<dbReference type="EMBL" id="LN853893">
    <property type="protein sequence ID" value="CRY96914.1"/>
    <property type="molecule type" value="Genomic_DNA"/>
</dbReference>
<keyword evidence="1" id="KW-0614">Plasmid</keyword>